<dbReference type="Gene3D" id="3.20.20.140">
    <property type="entry name" value="Metal-dependent hydrolases"/>
    <property type="match status" value="1"/>
</dbReference>
<dbReference type="PANTHER" id="PTHR42717">
    <property type="entry name" value="DIHYDROOROTASE-RELATED"/>
    <property type="match status" value="1"/>
</dbReference>
<evidence type="ECO:0000313" key="3">
    <source>
        <dbReference type="Proteomes" id="UP001164693"/>
    </source>
</evidence>
<dbReference type="InterPro" id="IPR032466">
    <property type="entry name" value="Metal_Hydrolase"/>
</dbReference>
<dbReference type="InterPro" id="IPR011059">
    <property type="entry name" value="Metal-dep_hydrolase_composite"/>
</dbReference>
<dbReference type="InterPro" id="IPR020043">
    <property type="entry name" value="Deacetylase_Atu3266-like"/>
</dbReference>
<accession>A0ABY7K3K8</accession>
<dbReference type="Gene3D" id="2.30.40.10">
    <property type="entry name" value="Urease, subunit C, domain 1"/>
    <property type="match status" value="1"/>
</dbReference>
<keyword evidence="3" id="KW-1185">Reference proteome</keyword>
<sequence length="387" mass="40405">MSVPSQPSFDLVLAGGTVLDPASGLNERCDVAISGAQVAAIGPDLAARGSEVIDCAGSTVVPGLVEGHSHIFQYVSKVGAPAEEAHLRRGVVAVADAGTAGASTFPAFRKLVVEGNDLRIVNFLNVSVLGLIDFRFGELMNPDTLVVDDALATAAQNPDVVRGFKIRLSEDVVGPNWEALLKKSIALAEQAKLPLMVHIGETEEPLPAVLDYLRAGDIVAHCYTGKPHGILDGDRVLPEVNAARERGVLFDSAHGKSNLSFEVARRAIADGFLPDVLSSDTSARNWRGPVFDLVTSIAKLVALGAPLTECIRRATVAPAALLGLDGEGYGRLEAGGRADVTVLTETSEVELPDAAGNTIVAPRLEPTTVVHNGAVVETVPWRGGATA</sequence>
<proteinExistence type="predicted"/>
<dbReference type="Proteomes" id="UP001164693">
    <property type="component" value="Chromosome"/>
</dbReference>
<reference evidence="2" key="1">
    <citation type="submission" date="2022-05" db="EMBL/GenBank/DDBJ databases">
        <title>Jatrophihabitans sp. SB3-54 whole genome sequence.</title>
        <authorList>
            <person name="Suh M.K."/>
            <person name="Eom M.K."/>
            <person name="Kim J.S."/>
            <person name="Kim H.S."/>
            <person name="Do H.E."/>
            <person name="Shin Y.K."/>
            <person name="Lee J.-S."/>
        </authorList>
    </citation>
    <scope>NUCLEOTIDE SEQUENCE</scope>
    <source>
        <strain evidence="2">SB3-54</strain>
    </source>
</reference>
<feature type="domain" description="Amidohydrolase-related" evidence="1">
    <location>
        <begin position="59"/>
        <end position="375"/>
    </location>
</feature>
<gene>
    <name evidence="2" type="ORF">M6B22_10090</name>
</gene>
<dbReference type="Pfam" id="PF01979">
    <property type="entry name" value="Amidohydro_1"/>
    <property type="match status" value="1"/>
</dbReference>
<evidence type="ECO:0000313" key="2">
    <source>
        <dbReference type="EMBL" id="WAX59088.1"/>
    </source>
</evidence>
<dbReference type="InterPro" id="IPR006680">
    <property type="entry name" value="Amidohydro-rel"/>
</dbReference>
<organism evidence="2 3">
    <name type="scientific">Jatrophihabitans cynanchi</name>
    <dbReference type="NCBI Taxonomy" id="2944128"/>
    <lineage>
        <taxon>Bacteria</taxon>
        <taxon>Bacillati</taxon>
        <taxon>Actinomycetota</taxon>
        <taxon>Actinomycetes</taxon>
        <taxon>Jatrophihabitantales</taxon>
        <taxon>Jatrophihabitantaceae</taxon>
        <taxon>Jatrophihabitans</taxon>
    </lineage>
</organism>
<protein>
    <submittedName>
        <fullName evidence="2">Amidohydrolase family protein</fullName>
    </submittedName>
</protein>
<dbReference type="RefSeq" id="WP_269445629.1">
    <property type="nucleotide sequence ID" value="NZ_CP097463.1"/>
</dbReference>
<dbReference type="SUPFAM" id="SSF51556">
    <property type="entry name" value="Metallo-dependent hydrolases"/>
    <property type="match status" value="1"/>
</dbReference>
<name>A0ABY7K3K8_9ACTN</name>
<dbReference type="SUPFAM" id="SSF51338">
    <property type="entry name" value="Composite domain of metallo-dependent hydrolases"/>
    <property type="match status" value="1"/>
</dbReference>
<dbReference type="PANTHER" id="PTHR42717:SF1">
    <property type="entry name" value="IMIDAZOLONEPROPIONASE AND RELATED AMIDOHYDROLASES"/>
    <property type="match status" value="1"/>
</dbReference>
<evidence type="ECO:0000259" key="1">
    <source>
        <dbReference type="Pfam" id="PF01979"/>
    </source>
</evidence>
<dbReference type="EMBL" id="CP097463">
    <property type="protein sequence ID" value="WAX59088.1"/>
    <property type="molecule type" value="Genomic_DNA"/>
</dbReference>